<keyword evidence="3" id="KW-0158">Chromosome</keyword>
<keyword evidence="12" id="KW-1185">Reference proteome</keyword>
<evidence type="ECO:0000256" key="5">
    <source>
        <dbReference type="ARBA" id="ARBA00022776"/>
    </source>
</evidence>
<dbReference type="GO" id="GO:0000070">
    <property type="term" value="P:mitotic sister chromatid segregation"/>
    <property type="evidence" value="ECO:0007669"/>
    <property type="project" value="TreeGrafter"/>
</dbReference>
<evidence type="ECO:0000256" key="1">
    <source>
        <dbReference type="ARBA" id="ARBA00004629"/>
    </source>
</evidence>
<feature type="region of interest" description="Disordered" evidence="10">
    <location>
        <begin position="256"/>
        <end position="280"/>
    </location>
</feature>
<feature type="compositionally biased region" description="Basic and acidic residues" evidence="10">
    <location>
        <begin position="261"/>
        <end position="280"/>
    </location>
</feature>
<evidence type="ECO:0000256" key="3">
    <source>
        <dbReference type="ARBA" id="ARBA00022454"/>
    </source>
</evidence>
<dbReference type="PANTHER" id="PTHR14527:SF2">
    <property type="entry name" value="PROTEIN MIS12 HOMOLOG"/>
    <property type="match status" value="1"/>
</dbReference>
<dbReference type="GO" id="GO:0005634">
    <property type="term" value="C:nucleus"/>
    <property type="evidence" value="ECO:0007669"/>
    <property type="project" value="InterPro"/>
</dbReference>
<keyword evidence="6" id="KW-0995">Kinetochore</keyword>
<evidence type="ECO:0000256" key="7">
    <source>
        <dbReference type="ARBA" id="ARBA00023054"/>
    </source>
</evidence>
<reference evidence="11 12" key="1">
    <citation type="submission" date="2015-05" db="EMBL/GenBank/DDBJ databases">
        <title>Distinctive expansion of gene families associated with plant cell wall degradation and secondary metabolism in the genomes of grapevine trunk pathogens.</title>
        <authorList>
            <person name="Lawrence D.P."/>
            <person name="Travadon R."/>
            <person name="Rolshausen P.E."/>
            <person name="Baumgartner K."/>
        </authorList>
    </citation>
    <scope>NUCLEOTIDE SEQUENCE [LARGE SCALE GENOMIC DNA]</scope>
    <source>
        <strain evidence="11">UCRPC4</strain>
    </source>
</reference>
<comment type="similarity">
    <text evidence="2">Belongs to the mis12 family.</text>
</comment>
<protein>
    <submittedName>
        <fullName evidence="11">Putative mind kinetochore complex component</fullName>
    </submittedName>
</protein>
<accession>A0A0G2F0Z1</accession>
<keyword evidence="8" id="KW-0131">Cell cycle</keyword>
<evidence type="ECO:0000256" key="6">
    <source>
        <dbReference type="ARBA" id="ARBA00022838"/>
    </source>
</evidence>
<evidence type="ECO:0000313" key="12">
    <source>
        <dbReference type="Proteomes" id="UP000053317"/>
    </source>
</evidence>
<keyword evidence="9" id="KW-0137">Centromere</keyword>
<reference evidence="11 12" key="2">
    <citation type="submission" date="2015-05" db="EMBL/GenBank/DDBJ databases">
        <authorList>
            <person name="Morales-Cruz A."/>
            <person name="Amrine K.C."/>
            <person name="Cantu D."/>
        </authorList>
    </citation>
    <scope>NUCLEOTIDE SEQUENCE [LARGE SCALE GENOMIC DNA]</scope>
    <source>
        <strain evidence="11">UCRPC4</strain>
    </source>
</reference>
<comment type="subcellular location">
    <subcellularLocation>
        <location evidence="1">Chromosome</location>
        <location evidence="1">Centromere</location>
        <location evidence="1">Kinetochore</location>
    </subcellularLocation>
</comment>
<keyword evidence="7" id="KW-0175">Coiled coil</keyword>
<dbReference type="PANTHER" id="PTHR14527">
    <property type="entry name" value="PROTEIN MIS12 HOMOLOG"/>
    <property type="match status" value="1"/>
</dbReference>
<keyword evidence="4" id="KW-0132">Cell division</keyword>
<sequence>MANDTSQAATALLTEHLQYTPLSLIDDIINAVNTYIYQAVSSLESGLTSAPPERLGFKPFTTSADIVGGEGPIGGPDYPEAKKEIEEGLHQLETLLESTVDKNFDKFEIYLLRNILSVPEDLAPWMKLKHYEGLTYPPTENTPSTESIELLRRKLAESRKVQRVLRKEHARNELLKQQLDAILSASISNSLANASSSSFLPDLSFLTKSHSAHALGLSASSADQQPLTTNTKFAMSQLPALRAALADLRPRLATLQATKQETAKDEQRQERRDYIEQRTKVQLDKIGHTRMEDADAMSGRKIDKDEVEALERAADLFDR</sequence>
<dbReference type="AlphaFoldDB" id="A0A0G2F0Z1"/>
<evidence type="ECO:0000256" key="2">
    <source>
        <dbReference type="ARBA" id="ARBA00008643"/>
    </source>
</evidence>
<organism evidence="11 12">
    <name type="scientific">Phaeomoniella chlamydospora</name>
    <name type="common">Phaeoacremonium chlamydosporum</name>
    <dbReference type="NCBI Taxonomy" id="158046"/>
    <lineage>
        <taxon>Eukaryota</taxon>
        <taxon>Fungi</taxon>
        <taxon>Dikarya</taxon>
        <taxon>Ascomycota</taxon>
        <taxon>Pezizomycotina</taxon>
        <taxon>Eurotiomycetes</taxon>
        <taxon>Chaetothyriomycetidae</taxon>
        <taxon>Phaeomoniellales</taxon>
        <taxon>Phaeomoniellaceae</taxon>
        <taxon>Phaeomoniella</taxon>
    </lineage>
</organism>
<keyword evidence="5" id="KW-0498">Mitosis</keyword>
<dbReference type="OrthoDB" id="1884855at2759"/>
<gene>
    <name evidence="11" type="ORF">UCRPC4_g00806</name>
</gene>
<dbReference type="InterPro" id="IPR008685">
    <property type="entry name" value="Centromere_Mis12"/>
</dbReference>
<evidence type="ECO:0000256" key="10">
    <source>
        <dbReference type="SAM" id="MobiDB-lite"/>
    </source>
</evidence>
<proteinExistence type="inferred from homology"/>
<dbReference type="Proteomes" id="UP000053317">
    <property type="component" value="Unassembled WGS sequence"/>
</dbReference>
<comment type="caution">
    <text evidence="11">The sequence shown here is derived from an EMBL/GenBank/DDBJ whole genome shotgun (WGS) entry which is preliminary data.</text>
</comment>
<evidence type="ECO:0000256" key="4">
    <source>
        <dbReference type="ARBA" id="ARBA00022618"/>
    </source>
</evidence>
<evidence type="ECO:0000313" key="11">
    <source>
        <dbReference type="EMBL" id="KKY27961.1"/>
    </source>
</evidence>
<dbReference type="GO" id="GO:0051301">
    <property type="term" value="P:cell division"/>
    <property type="evidence" value="ECO:0007669"/>
    <property type="project" value="UniProtKB-KW"/>
</dbReference>
<dbReference type="Pfam" id="PF05859">
    <property type="entry name" value="Mis12"/>
    <property type="match status" value="1"/>
</dbReference>
<dbReference type="EMBL" id="LCWF01000019">
    <property type="protein sequence ID" value="KKY27961.1"/>
    <property type="molecule type" value="Genomic_DNA"/>
</dbReference>
<name>A0A0G2F0Z1_PHACM</name>
<dbReference type="GO" id="GO:0000444">
    <property type="term" value="C:MIS12/MIND type complex"/>
    <property type="evidence" value="ECO:0007669"/>
    <property type="project" value="TreeGrafter"/>
</dbReference>
<dbReference type="GO" id="GO:0051382">
    <property type="term" value="P:kinetochore assembly"/>
    <property type="evidence" value="ECO:0007669"/>
    <property type="project" value="TreeGrafter"/>
</dbReference>
<evidence type="ECO:0000256" key="8">
    <source>
        <dbReference type="ARBA" id="ARBA00023306"/>
    </source>
</evidence>
<evidence type="ECO:0000256" key="9">
    <source>
        <dbReference type="ARBA" id="ARBA00023328"/>
    </source>
</evidence>